<protein>
    <submittedName>
        <fullName evidence="1">Uncharacterized protein</fullName>
    </submittedName>
</protein>
<accession>A0AAU7ZN85</accession>
<dbReference type="RefSeq" id="WP_353063124.1">
    <property type="nucleotide sequence ID" value="NZ_CP132942.1"/>
</dbReference>
<reference evidence="1" key="2">
    <citation type="journal article" date="2024" name="Environ. Microbiol.">
        <title>Genome analysis and description of Tunturibacter gen. nov. expands the diversity of Terriglobia in tundra soils.</title>
        <authorList>
            <person name="Messyasz A."/>
            <person name="Mannisto M.K."/>
            <person name="Kerkhof L.J."/>
            <person name="Haggblom M.M."/>
        </authorList>
    </citation>
    <scope>NUCLEOTIDE SEQUENCE</scope>
    <source>
        <strain evidence="1">X5P6</strain>
    </source>
</reference>
<dbReference type="EMBL" id="CP132942">
    <property type="protein sequence ID" value="XCB32285.1"/>
    <property type="molecule type" value="Genomic_DNA"/>
</dbReference>
<proteinExistence type="predicted"/>
<dbReference type="KEGG" id="tpsc:RBB77_17830"/>
<gene>
    <name evidence="1" type="ORF">RBB77_17830</name>
</gene>
<name>A0AAU7ZN85_9BACT</name>
<reference evidence="1" key="1">
    <citation type="submission" date="2023-08" db="EMBL/GenBank/DDBJ databases">
        <authorList>
            <person name="Messyasz A."/>
            <person name="Mannisto M.K."/>
            <person name="Kerkhof L.J."/>
            <person name="Haggblom M."/>
        </authorList>
    </citation>
    <scope>NUCLEOTIDE SEQUENCE</scope>
    <source>
        <strain evidence="1">X5P6</strain>
    </source>
</reference>
<dbReference type="AlphaFoldDB" id="A0AAU7ZN85"/>
<organism evidence="1">
    <name type="scientific">Tunturiibacter psychrotolerans</name>
    <dbReference type="NCBI Taxonomy" id="3069686"/>
    <lineage>
        <taxon>Bacteria</taxon>
        <taxon>Pseudomonadati</taxon>
        <taxon>Acidobacteriota</taxon>
        <taxon>Terriglobia</taxon>
        <taxon>Terriglobales</taxon>
        <taxon>Acidobacteriaceae</taxon>
        <taxon>Tunturiibacter</taxon>
    </lineage>
</organism>
<evidence type="ECO:0000313" key="1">
    <source>
        <dbReference type="EMBL" id="XCB32285.1"/>
    </source>
</evidence>
<sequence length="51" mass="5720">MLVFGKISREILHEKKLFGEEIVPVLKQAKLGVPVAEVIRKVVISEQIFCG</sequence>